<dbReference type="RefSeq" id="WP_157792194.1">
    <property type="nucleotide sequence ID" value="NZ_FWFN01000004.1"/>
</dbReference>
<dbReference type="EMBL" id="FWFN01000004">
    <property type="protein sequence ID" value="SLN46251.1"/>
    <property type="molecule type" value="Genomic_DNA"/>
</dbReference>
<dbReference type="SUPFAM" id="SSF52833">
    <property type="entry name" value="Thioredoxin-like"/>
    <property type="match status" value="1"/>
</dbReference>
<reference evidence="2" key="1">
    <citation type="submission" date="2017-03" db="EMBL/GenBank/DDBJ databases">
        <authorList>
            <person name="Rodrigo-Torres L."/>
            <person name="Arahal R.D."/>
            <person name="Lucena T."/>
        </authorList>
    </citation>
    <scope>NUCLEOTIDE SEQUENCE [LARGE SCALE GENOMIC DNA]</scope>
    <source>
        <strain evidence="2">CECT 7751</strain>
    </source>
</reference>
<keyword evidence="2" id="KW-1185">Reference proteome</keyword>
<dbReference type="Gene3D" id="3.40.30.10">
    <property type="entry name" value="Glutaredoxin"/>
    <property type="match status" value="1"/>
</dbReference>
<proteinExistence type="predicted"/>
<organism evidence="1 2">
    <name type="scientific">Pseudooceanicola marinus</name>
    <dbReference type="NCBI Taxonomy" id="396013"/>
    <lineage>
        <taxon>Bacteria</taxon>
        <taxon>Pseudomonadati</taxon>
        <taxon>Pseudomonadota</taxon>
        <taxon>Alphaproteobacteria</taxon>
        <taxon>Rhodobacterales</taxon>
        <taxon>Paracoccaceae</taxon>
        <taxon>Pseudooceanicola</taxon>
    </lineage>
</organism>
<evidence type="ECO:0008006" key="3">
    <source>
        <dbReference type="Google" id="ProtNLM"/>
    </source>
</evidence>
<name>A0A1X6ZAV4_9RHOB</name>
<gene>
    <name evidence="1" type="ORF">PSM7751_02142</name>
</gene>
<dbReference type="OrthoDB" id="7726503at2"/>
<protein>
    <recommendedName>
        <fullName evidence="3">Thioredoxin-like fold domain-containing protein</fullName>
    </recommendedName>
</protein>
<accession>A0A1X6ZAV4</accession>
<dbReference type="AlphaFoldDB" id="A0A1X6ZAV4"/>
<sequence>MMRPRRALALVGLVAPAIAFAPLGARADGLWQSLQRDPALLGQELRALLLEEPELIEQTRAEARRRMAADAASDLAAEIAGDRATIADLAGALFNVTPRGFGAANGPAGITLFTAARCADCLQAEAELRALVEEMPGLRVERRSLSDSRADLLARALEEAQGPEAALAYRTALAEAPGADADAVLRQTGIDPESLPLSDSLRADLAAEAALFTRLGLDASPSYVMPDRLIRGAMPGIVLKRYLSE</sequence>
<dbReference type="Proteomes" id="UP000193963">
    <property type="component" value="Unassembled WGS sequence"/>
</dbReference>
<dbReference type="InterPro" id="IPR036249">
    <property type="entry name" value="Thioredoxin-like_sf"/>
</dbReference>
<evidence type="ECO:0000313" key="1">
    <source>
        <dbReference type="EMBL" id="SLN46251.1"/>
    </source>
</evidence>
<evidence type="ECO:0000313" key="2">
    <source>
        <dbReference type="Proteomes" id="UP000193963"/>
    </source>
</evidence>